<feature type="signal peptide" evidence="1">
    <location>
        <begin position="1"/>
        <end position="27"/>
    </location>
</feature>
<name>A0A918M679_9ACTN</name>
<reference evidence="2" key="1">
    <citation type="journal article" date="2014" name="Int. J. Syst. Evol. Microbiol.">
        <title>Complete genome sequence of Corynebacterium casei LMG S-19264T (=DSM 44701T), isolated from a smear-ripened cheese.</title>
        <authorList>
            <consortium name="US DOE Joint Genome Institute (JGI-PGF)"/>
            <person name="Walter F."/>
            <person name="Albersmeier A."/>
            <person name="Kalinowski J."/>
            <person name="Ruckert C."/>
        </authorList>
    </citation>
    <scope>NUCLEOTIDE SEQUENCE</scope>
    <source>
        <strain evidence="2">JCM 4391</strain>
    </source>
</reference>
<dbReference type="AlphaFoldDB" id="A0A918M679"/>
<evidence type="ECO:0008006" key="4">
    <source>
        <dbReference type="Google" id="ProtNLM"/>
    </source>
</evidence>
<proteinExistence type="predicted"/>
<keyword evidence="1" id="KW-0732">Signal</keyword>
<comment type="caution">
    <text evidence="2">The sequence shown here is derived from an EMBL/GenBank/DDBJ whole genome shotgun (WGS) entry which is preliminary data.</text>
</comment>
<dbReference type="Proteomes" id="UP000636661">
    <property type="component" value="Unassembled WGS sequence"/>
</dbReference>
<gene>
    <name evidence="2" type="ORF">GCM10010274_41760</name>
</gene>
<evidence type="ECO:0000256" key="1">
    <source>
        <dbReference type="SAM" id="SignalP"/>
    </source>
</evidence>
<dbReference type="RefSeq" id="WP_189552422.1">
    <property type="nucleotide sequence ID" value="NZ_BMTP01000011.1"/>
</dbReference>
<reference evidence="2" key="2">
    <citation type="submission" date="2020-09" db="EMBL/GenBank/DDBJ databases">
        <authorList>
            <person name="Sun Q."/>
            <person name="Ohkuma M."/>
        </authorList>
    </citation>
    <scope>NUCLEOTIDE SEQUENCE</scope>
    <source>
        <strain evidence="2">JCM 4391</strain>
    </source>
</reference>
<keyword evidence="3" id="KW-1185">Reference proteome</keyword>
<feature type="chain" id="PRO_5037932367" description="Secreted protein" evidence="1">
    <location>
        <begin position="28"/>
        <end position="135"/>
    </location>
</feature>
<dbReference type="EMBL" id="BMTP01000011">
    <property type="protein sequence ID" value="GGU48948.1"/>
    <property type="molecule type" value="Genomic_DNA"/>
</dbReference>
<protein>
    <recommendedName>
        <fullName evidence="4">Secreted protein</fullName>
    </recommendedName>
</protein>
<evidence type="ECO:0000313" key="2">
    <source>
        <dbReference type="EMBL" id="GGU48948.1"/>
    </source>
</evidence>
<accession>A0A918M679</accession>
<sequence>MGQSARTWGAVISTAALIAGSVGTAVAVSSPSSAPKKPAVTAGHTAATADATVKSVRAWQQFRIRGVVKSLRPGSRVTLQQKQHGQWTTLPASVRTTSRSTYSMRVVLGMKGHNKLRLVDSRKRVVSPVINVRVR</sequence>
<evidence type="ECO:0000313" key="3">
    <source>
        <dbReference type="Proteomes" id="UP000636661"/>
    </source>
</evidence>
<organism evidence="2 3">
    <name type="scientific">Streptomyces lavendofoliae</name>
    <dbReference type="NCBI Taxonomy" id="67314"/>
    <lineage>
        <taxon>Bacteria</taxon>
        <taxon>Bacillati</taxon>
        <taxon>Actinomycetota</taxon>
        <taxon>Actinomycetes</taxon>
        <taxon>Kitasatosporales</taxon>
        <taxon>Streptomycetaceae</taxon>
        <taxon>Streptomyces</taxon>
    </lineage>
</organism>